<dbReference type="Gene3D" id="3.50.50.60">
    <property type="entry name" value="FAD/NAD(P)-binding domain"/>
    <property type="match status" value="1"/>
</dbReference>
<proteinExistence type="predicted"/>
<dbReference type="SUPFAM" id="SSF54373">
    <property type="entry name" value="FAD-linked reductases, C-terminal domain"/>
    <property type="match status" value="1"/>
</dbReference>
<feature type="domain" description="FAD dependent oxidoreductase" evidence="1">
    <location>
        <begin position="3"/>
        <end position="353"/>
    </location>
</feature>
<dbReference type="InterPro" id="IPR006076">
    <property type="entry name" value="FAD-dep_OxRdtase"/>
</dbReference>
<dbReference type="PANTHER" id="PTHR42720:SF1">
    <property type="entry name" value="GLYCEROL 3-PHOSPHATE OXIDASE"/>
    <property type="match status" value="1"/>
</dbReference>
<reference evidence="3" key="2">
    <citation type="submission" date="2021-04" db="EMBL/GenBank/DDBJ databases">
        <authorList>
            <person name="Gilroy R."/>
        </authorList>
    </citation>
    <scope>NUCLEOTIDE SEQUENCE</scope>
    <source>
        <strain evidence="3">2239</strain>
    </source>
</reference>
<dbReference type="PANTHER" id="PTHR42720">
    <property type="entry name" value="GLYCEROL-3-PHOSPHATE DEHYDROGENASE"/>
    <property type="match status" value="1"/>
</dbReference>
<dbReference type="Gene3D" id="1.10.10.1100">
    <property type="entry name" value="BFD-like [2Fe-2S]-binding domain"/>
    <property type="match status" value="1"/>
</dbReference>
<feature type="domain" description="BFD-like [2Fe-2S]-binding" evidence="2">
    <location>
        <begin position="397"/>
        <end position="451"/>
    </location>
</feature>
<reference evidence="3" key="1">
    <citation type="journal article" date="2021" name="PeerJ">
        <title>Extensive microbial diversity within the chicken gut microbiome revealed by metagenomics and culture.</title>
        <authorList>
            <person name="Gilroy R."/>
            <person name="Ravi A."/>
            <person name="Getino M."/>
            <person name="Pursley I."/>
            <person name="Horton D.L."/>
            <person name="Alikhan N.F."/>
            <person name="Baker D."/>
            <person name="Gharbi K."/>
            <person name="Hall N."/>
            <person name="Watson M."/>
            <person name="Adriaenssens E.M."/>
            <person name="Foster-Nyarko E."/>
            <person name="Jarju S."/>
            <person name="Secka A."/>
            <person name="Antonio M."/>
            <person name="Oren A."/>
            <person name="Chaudhuri R.R."/>
            <person name="La Ragione R."/>
            <person name="Hildebrand F."/>
            <person name="Pallen M.J."/>
        </authorList>
    </citation>
    <scope>NUCLEOTIDE SEQUENCE</scope>
    <source>
        <strain evidence="3">2239</strain>
    </source>
</reference>
<name>A0A9D1V5H8_9FIRM</name>
<dbReference type="CDD" id="cd19946">
    <property type="entry name" value="GlpA-like_Fer2_BFD-like"/>
    <property type="match status" value="1"/>
</dbReference>
<accession>A0A9D1V5H8</accession>
<evidence type="ECO:0000313" key="4">
    <source>
        <dbReference type="Proteomes" id="UP000824193"/>
    </source>
</evidence>
<dbReference type="Proteomes" id="UP000824193">
    <property type="component" value="Unassembled WGS sequence"/>
</dbReference>
<evidence type="ECO:0000313" key="3">
    <source>
        <dbReference type="EMBL" id="HIX06437.1"/>
    </source>
</evidence>
<dbReference type="Pfam" id="PF04324">
    <property type="entry name" value="Fer2_BFD"/>
    <property type="match status" value="1"/>
</dbReference>
<dbReference type="InterPro" id="IPR007419">
    <property type="entry name" value="BFD-like_2Fe2S-bd_dom"/>
</dbReference>
<sequence length="482" mass="51723">MYDVVIIGCGVVGASAAYELARYKLRVAVLEAAADIAAGTTKANSAIIHAGYDPEPGTLMARLNVEGNRLTGEICEKLQVPFKRVGSLVVAFSPEQLPTLRTLYDRGCKNGVPGLRLLSGEEARAMEPGLSEEVCGALLAPSAGIIDPWGFAIAMAETAVRGGVEVRRDCPVTGIEAAGEGFVLHTPQGDVTARFVLNAAGVDADRVHEMLEPNDWETLPSRGEYYLLDKSEHDRVSRVIFQCPGPEGKGVLVAPTIHGNLICGPNAQGVEDRLDLGNTAAGMEEVRRKAARSVPGVEWRQNIRNFAGLRANTTRSDFIIEESKAYPGFIDLAGIKSPGLSSAPAIAKMAVEMLKADGLALEPDPDFVDKREHIVFKELSAEEKNELIRRDPRYGRVVCRCETITEGEIVAALHSPIPPRSINGVKRRCNAGMGRCQGGFCGPRVQEIIARELGLDQAEVLLEQAGSTILTGRTKTGGNEHV</sequence>
<organism evidence="3 4">
    <name type="scientific">Candidatus Allofournierella pullicola</name>
    <dbReference type="NCBI Taxonomy" id="2838596"/>
    <lineage>
        <taxon>Bacteria</taxon>
        <taxon>Bacillati</taxon>
        <taxon>Bacillota</taxon>
        <taxon>Clostridia</taxon>
        <taxon>Eubacteriales</taxon>
        <taxon>Oscillospiraceae</taxon>
        <taxon>Allofournierella</taxon>
    </lineage>
</organism>
<dbReference type="Gene3D" id="3.30.9.10">
    <property type="entry name" value="D-Amino Acid Oxidase, subunit A, domain 2"/>
    <property type="match status" value="1"/>
</dbReference>
<dbReference type="InterPro" id="IPR036188">
    <property type="entry name" value="FAD/NAD-bd_sf"/>
</dbReference>
<evidence type="ECO:0000259" key="1">
    <source>
        <dbReference type="Pfam" id="PF01266"/>
    </source>
</evidence>
<protein>
    <submittedName>
        <fullName evidence="3">NAD(P)/FAD-dependent oxidoreductase</fullName>
    </submittedName>
</protein>
<dbReference type="SUPFAM" id="SSF51905">
    <property type="entry name" value="FAD/NAD(P)-binding domain"/>
    <property type="match status" value="1"/>
</dbReference>
<dbReference type="InterPro" id="IPR052745">
    <property type="entry name" value="G3P_Oxidase/Oxidoreductase"/>
</dbReference>
<dbReference type="AlphaFoldDB" id="A0A9D1V5H8"/>
<comment type="caution">
    <text evidence="3">The sequence shown here is derived from an EMBL/GenBank/DDBJ whole genome shotgun (WGS) entry which is preliminary data.</text>
</comment>
<gene>
    <name evidence="3" type="ORF">H9865_10160</name>
</gene>
<dbReference type="InterPro" id="IPR041854">
    <property type="entry name" value="BFD-like_2Fe2S-bd_dom_sf"/>
</dbReference>
<dbReference type="EMBL" id="DXFW01000035">
    <property type="protein sequence ID" value="HIX06437.1"/>
    <property type="molecule type" value="Genomic_DNA"/>
</dbReference>
<dbReference type="Pfam" id="PF01266">
    <property type="entry name" value="DAO"/>
    <property type="match status" value="1"/>
</dbReference>
<evidence type="ECO:0000259" key="2">
    <source>
        <dbReference type="Pfam" id="PF04324"/>
    </source>
</evidence>